<dbReference type="SUPFAM" id="SSF53850">
    <property type="entry name" value="Periplasmic binding protein-like II"/>
    <property type="match status" value="1"/>
</dbReference>
<comment type="caution">
    <text evidence="2">The sequence shown here is derived from an EMBL/GenBank/DDBJ whole genome shotgun (WGS) entry which is preliminary data.</text>
</comment>
<keyword evidence="1" id="KW-0472">Membrane</keyword>
<dbReference type="EMBL" id="JACNJD010000130">
    <property type="protein sequence ID" value="MBC8176372.1"/>
    <property type="molecule type" value="Genomic_DNA"/>
</dbReference>
<feature type="transmembrane region" description="Helical" evidence="1">
    <location>
        <begin position="21"/>
        <end position="40"/>
    </location>
</feature>
<sequence length="110" mass="12134">MQTSLNIQYSIPRSRGININLLKYAVLVSIFFVAFASSLLSAAPKELTLAVGLAIPPYNIPETKSGIELDIVREALKDRGYTIKPKYVPFARVKKELKDKTVDGALTINP</sequence>
<evidence type="ECO:0000313" key="3">
    <source>
        <dbReference type="Proteomes" id="UP000650524"/>
    </source>
</evidence>
<keyword evidence="1" id="KW-1133">Transmembrane helix</keyword>
<protein>
    <recommendedName>
        <fullName evidence="4">Transporter substrate-binding domain-containing protein</fullName>
    </recommendedName>
</protein>
<dbReference type="Proteomes" id="UP000650524">
    <property type="component" value="Unassembled WGS sequence"/>
</dbReference>
<evidence type="ECO:0000313" key="2">
    <source>
        <dbReference type="EMBL" id="MBC8176372.1"/>
    </source>
</evidence>
<proteinExistence type="predicted"/>
<evidence type="ECO:0008006" key="4">
    <source>
        <dbReference type="Google" id="ProtNLM"/>
    </source>
</evidence>
<gene>
    <name evidence="2" type="ORF">H8E19_03130</name>
</gene>
<feature type="non-terminal residue" evidence="2">
    <location>
        <position position="110"/>
    </location>
</feature>
<keyword evidence="1" id="KW-0812">Transmembrane</keyword>
<dbReference type="Gene3D" id="3.40.190.10">
    <property type="entry name" value="Periplasmic binding protein-like II"/>
    <property type="match status" value="1"/>
</dbReference>
<dbReference type="AlphaFoldDB" id="A0A8J6MVW3"/>
<accession>A0A8J6MVW3</accession>
<reference evidence="2 3" key="1">
    <citation type="submission" date="2020-08" db="EMBL/GenBank/DDBJ databases">
        <title>Bridging the membrane lipid divide: bacteria of the FCB group superphylum have the potential to synthesize archaeal ether lipids.</title>
        <authorList>
            <person name="Villanueva L."/>
            <person name="Von Meijenfeldt F.A.B."/>
            <person name="Westbye A.B."/>
            <person name="Yadav S."/>
            <person name="Hopmans E.C."/>
            <person name="Dutilh B.E."/>
            <person name="Sinninghe Damste J.S."/>
        </authorList>
    </citation>
    <scope>NUCLEOTIDE SEQUENCE [LARGE SCALE GENOMIC DNA]</scope>
    <source>
        <strain evidence="2">NIOZ-UU27</strain>
    </source>
</reference>
<organism evidence="2 3">
    <name type="scientific">Candidatus Desulfacyla euxinica</name>
    <dbReference type="NCBI Taxonomy" id="2841693"/>
    <lineage>
        <taxon>Bacteria</taxon>
        <taxon>Deltaproteobacteria</taxon>
        <taxon>Candidatus Desulfacyla</taxon>
    </lineage>
</organism>
<evidence type="ECO:0000256" key="1">
    <source>
        <dbReference type="SAM" id="Phobius"/>
    </source>
</evidence>
<name>A0A8J6MVW3_9DELT</name>